<dbReference type="RefSeq" id="WP_338251045.1">
    <property type="nucleotide sequence ID" value="NZ_BSRI01000001.1"/>
</dbReference>
<sequence length="60" mass="7131">MSRRVEVWNRQTSGWTPTVTFEDIVHSMIKHDIHLVAREEEAIKKVSYTFTTQPCQIRSR</sequence>
<accession>A0ABQ6FNF8</accession>
<dbReference type="EMBL" id="BSRI01000001">
    <property type="protein sequence ID" value="GLV54554.1"/>
    <property type="molecule type" value="Genomic_DNA"/>
</dbReference>
<evidence type="ECO:0000313" key="1">
    <source>
        <dbReference type="EMBL" id="GLV54554.1"/>
    </source>
</evidence>
<proteinExistence type="predicted"/>
<comment type="caution">
    <text evidence="1">The sequence shown here is derived from an EMBL/GenBank/DDBJ whole genome shotgun (WGS) entry which is preliminary data.</text>
</comment>
<organism evidence="1 2">
    <name type="scientific">Dictyobacter halimunensis</name>
    <dbReference type="NCBI Taxonomy" id="3026934"/>
    <lineage>
        <taxon>Bacteria</taxon>
        <taxon>Bacillati</taxon>
        <taxon>Chloroflexota</taxon>
        <taxon>Ktedonobacteria</taxon>
        <taxon>Ktedonobacterales</taxon>
        <taxon>Dictyobacteraceae</taxon>
        <taxon>Dictyobacter</taxon>
    </lineage>
</organism>
<keyword evidence="2" id="KW-1185">Reference proteome</keyword>
<gene>
    <name evidence="1" type="ORF">KDH_14010</name>
</gene>
<name>A0ABQ6FNF8_9CHLR</name>
<dbReference type="Proteomes" id="UP001344906">
    <property type="component" value="Unassembled WGS sequence"/>
</dbReference>
<protein>
    <submittedName>
        <fullName evidence="1">Uncharacterized protein</fullName>
    </submittedName>
</protein>
<evidence type="ECO:0000313" key="2">
    <source>
        <dbReference type="Proteomes" id="UP001344906"/>
    </source>
</evidence>
<reference evidence="1 2" key="1">
    <citation type="submission" date="2023-02" db="EMBL/GenBank/DDBJ databases">
        <title>Dictyobacter halimunensis sp. nov., a new member of the class Ktedonobacteria from forest soil in a geothermal area.</title>
        <authorList>
            <person name="Rachmania M.K."/>
            <person name="Ningsih F."/>
            <person name="Sakai Y."/>
            <person name="Yabe S."/>
            <person name="Yokota A."/>
            <person name="Sjamsuridzal W."/>
        </authorList>
    </citation>
    <scope>NUCLEOTIDE SEQUENCE [LARGE SCALE GENOMIC DNA]</scope>
    <source>
        <strain evidence="1 2">S3.2.2.5</strain>
    </source>
</reference>